<keyword evidence="1" id="KW-0472">Membrane</keyword>
<organism evidence="2 3">
    <name type="scientific">Flavobacterium proteolyticum</name>
    <dbReference type="NCBI Taxonomy" id="2911683"/>
    <lineage>
        <taxon>Bacteria</taxon>
        <taxon>Pseudomonadati</taxon>
        <taxon>Bacteroidota</taxon>
        <taxon>Flavobacteriia</taxon>
        <taxon>Flavobacteriales</taxon>
        <taxon>Flavobacteriaceae</taxon>
        <taxon>Flavobacterium</taxon>
    </lineage>
</organism>
<evidence type="ECO:0000313" key="2">
    <source>
        <dbReference type="EMBL" id="MBE9576040.1"/>
    </source>
</evidence>
<feature type="transmembrane region" description="Helical" evidence="1">
    <location>
        <begin position="82"/>
        <end position="101"/>
    </location>
</feature>
<feature type="transmembrane region" description="Helical" evidence="1">
    <location>
        <begin position="6"/>
        <end position="24"/>
    </location>
</feature>
<keyword evidence="1" id="KW-0812">Transmembrane</keyword>
<dbReference type="RefSeq" id="WP_194094174.1">
    <property type="nucleotide sequence ID" value="NZ_JADFTZ010000001.1"/>
</dbReference>
<name>A0ABR9WQ50_9FLAO</name>
<feature type="transmembrane region" description="Helical" evidence="1">
    <location>
        <begin position="113"/>
        <end position="132"/>
    </location>
</feature>
<gene>
    <name evidence="2" type="ORF">IM755_04895</name>
</gene>
<dbReference type="EMBL" id="JADFTZ010000001">
    <property type="protein sequence ID" value="MBE9576040.1"/>
    <property type="molecule type" value="Genomic_DNA"/>
</dbReference>
<keyword evidence="3" id="KW-1185">Reference proteome</keyword>
<dbReference type="Proteomes" id="UP000656274">
    <property type="component" value="Unassembled WGS sequence"/>
</dbReference>
<protein>
    <submittedName>
        <fullName evidence="2">Uncharacterized protein</fullName>
    </submittedName>
</protein>
<feature type="transmembrane region" description="Helical" evidence="1">
    <location>
        <begin position="152"/>
        <end position="174"/>
    </location>
</feature>
<proteinExistence type="predicted"/>
<feature type="transmembrane region" description="Helical" evidence="1">
    <location>
        <begin position="36"/>
        <end position="62"/>
    </location>
</feature>
<evidence type="ECO:0000256" key="1">
    <source>
        <dbReference type="SAM" id="Phobius"/>
    </source>
</evidence>
<reference evidence="2 3" key="1">
    <citation type="submission" date="2020-10" db="EMBL/GenBank/DDBJ databases">
        <title>The genome sequence of Flavobacterium aquaticum 1Y8A.</title>
        <authorList>
            <person name="Liu Y."/>
        </authorList>
    </citation>
    <scope>NUCLEOTIDE SEQUENCE [LARGE SCALE GENOMIC DNA]</scope>
    <source>
        <strain evidence="2 3">1Y8A</strain>
    </source>
</reference>
<evidence type="ECO:0000313" key="3">
    <source>
        <dbReference type="Proteomes" id="UP000656274"/>
    </source>
</evidence>
<sequence length="180" mass="21183">MELFLFGYNLLTAYLFGYAVFFIVSNLFKNQKLVDFVGFSESLVPVFGLLIAFLLMLGFVSVFYEDFFSIGYTTYSFPGQKLFPNIYVYSILTALWFLFSTQLFRINRVKNSIIIKSILVLFFIFEFDWVLIEIEEFLKLRGPKSYFSFSEFGIGIFKKILVYLVLSFILFKFFKKNANT</sequence>
<comment type="caution">
    <text evidence="2">The sequence shown here is derived from an EMBL/GenBank/DDBJ whole genome shotgun (WGS) entry which is preliminary data.</text>
</comment>
<keyword evidence="1" id="KW-1133">Transmembrane helix</keyword>
<accession>A0ABR9WQ50</accession>